<dbReference type="EMBL" id="MLJW01008450">
    <property type="protein sequence ID" value="OIQ64064.1"/>
    <property type="molecule type" value="Genomic_DNA"/>
</dbReference>
<protein>
    <submittedName>
        <fullName evidence="2">Uncharacterized protein</fullName>
    </submittedName>
</protein>
<name>A0A1J5P0I9_9ZZZZ</name>
<accession>A0A1J5P0I9</accession>
<gene>
    <name evidence="2" type="ORF">GALL_543880</name>
</gene>
<reference evidence="2" key="1">
    <citation type="submission" date="2016-10" db="EMBL/GenBank/DDBJ databases">
        <title>Sequence of Gallionella enrichment culture.</title>
        <authorList>
            <person name="Poehlein A."/>
            <person name="Muehling M."/>
            <person name="Daniel R."/>
        </authorList>
    </citation>
    <scope>NUCLEOTIDE SEQUENCE</scope>
</reference>
<feature type="region of interest" description="Disordered" evidence="1">
    <location>
        <begin position="65"/>
        <end position="85"/>
    </location>
</feature>
<evidence type="ECO:0000256" key="1">
    <source>
        <dbReference type="SAM" id="MobiDB-lite"/>
    </source>
</evidence>
<sequence length="148" mass="15050">MQQAAVPDIDFGRFDKTLADVGMPGGEAAHQQEIHQQVQVAIGRLRVHTQVAGELGGVEQAPLVVGEHGPETPQGLGGDAGAELGDVPFQVGADEILAPAQAAGEAAGQQAVGEAAPQPQLIQGAIPHFHGMEGAQLQVGDASRQGFA</sequence>
<organism evidence="2">
    <name type="scientific">mine drainage metagenome</name>
    <dbReference type="NCBI Taxonomy" id="410659"/>
    <lineage>
        <taxon>unclassified sequences</taxon>
        <taxon>metagenomes</taxon>
        <taxon>ecological metagenomes</taxon>
    </lineage>
</organism>
<evidence type="ECO:0000313" key="2">
    <source>
        <dbReference type="EMBL" id="OIQ64064.1"/>
    </source>
</evidence>
<comment type="caution">
    <text evidence="2">The sequence shown here is derived from an EMBL/GenBank/DDBJ whole genome shotgun (WGS) entry which is preliminary data.</text>
</comment>
<dbReference type="AlphaFoldDB" id="A0A1J5P0I9"/>
<proteinExistence type="predicted"/>